<reference evidence="2 3" key="1">
    <citation type="journal article" date="2023" name="Syst. Appl. Microbiol.">
        <title>Agrobacterium cucumeris sp. nov. isolated from crazy roots on cucumber (Cucumis sativus).</title>
        <authorList>
            <person name="Warabieda M."/>
            <person name="Kuzmanovic N."/>
            <person name="Trzcinski P."/>
            <person name="Pulawska J."/>
        </authorList>
    </citation>
    <scope>NUCLEOTIDE SEQUENCE [LARGE SCALE GENOMIC DNA]</scope>
    <source>
        <strain evidence="2 3">O132</strain>
    </source>
</reference>
<dbReference type="InterPro" id="IPR016032">
    <property type="entry name" value="Sig_transdc_resp-reg_C-effctor"/>
</dbReference>
<dbReference type="SMART" id="SM00421">
    <property type="entry name" value="HTH_LUXR"/>
    <property type="match status" value="1"/>
</dbReference>
<dbReference type="RefSeq" id="WP_269701404.1">
    <property type="nucleotide sequence ID" value="NZ_CP080388.1"/>
</dbReference>
<dbReference type="Proteomes" id="UP001225611">
    <property type="component" value="Chromosome 2"/>
</dbReference>
<sequence>MSHLDPALRTQLYEAAFIPERWVEVLNELRVAINADAGYLYSVGQKCGVHTEQRLLPVNQDRIHWGNDFHSWVKKSAPEAVFGRFASGASYEDAIPPYLKGYVDLCREHSIGDDIATIVAPPSGNMIVCGFDRHVRNGAFAQQQAELLNTIYPDLVQSAFIAARSHLQQQNSVVQVMEGLGTPCISIRAGRHIHAMNKQFETRFAKMCGAWNRLDLSAYNEHLDALLRNVETDQDYAPRSMGIRNQAGDLMVLHLVPIRRAAHDIFATASCFVFVTSVNGNGIGPDPELLKSLFGLTNKEAQLSSELTAGYPLRQTAEKLNISFGTARSYLLRVFQKTGTTQQSQLVGLLSKVSPIFITSVEPDASKPPPGLTI</sequence>
<dbReference type="SUPFAM" id="SSF46894">
    <property type="entry name" value="C-terminal effector domain of the bipartite response regulators"/>
    <property type="match status" value="1"/>
</dbReference>
<dbReference type="EMBL" id="CP080388">
    <property type="protein sequence ID" value="WHO10765.1"/>
    <property type="molecule type" value="Genomic_DNA"/>
</dbReference>
<organism evidence="2 3">
    <name type="scientific">Agrobacterium cucumeris</name>
    <dbReference type="NCBI Taxonomy" id="2862866"/>
    <lineage>
        <taxon>Bacteria</taxon>
        <taxon>Pseudomonadati</taxon>
        <taxon>Pseudomonadota</taxon>
        <taxon>Alphaproteobacteria</taxon>
        <taxon>Hyphomicrobiales</taxon>
        <taxon>Rhizobiaceae</taxon>
        <taxon>Rhizobium/Agrobacterium group</taxon>
        <taxon>Agrobacterium</taxon>
    </lineage>
</organism>
<dbReference type="InterPro" id="IPR000792">
    <property type="entry name" value="Tscrpt_reg_LuxR_C"/>
</dbReference>
<evidence type="ECO:0000313" key="3">
    <source>
        <dbReference type="Proteomes" id="UP001225611"/>
    </source>
</evidence>
<name>A0ABY8RT32_9HYPH</name>
<evidence type="ECO:0000259" key="1">
    <source>
        <dbReference type="SMART" id="SM00421"/>
    </source>
</evidence>
<evidence type="ECO:0000313" key="2">
    <source>
        <dbReference type="EMBL" id="WHO10765.1"/>
    </source>
</evidence>
<keyword evidence="3" id="KW-1185">Reference proteome</keyword>
<dbReference type="Gene3D" id="1.10.10.10">
    <property type="entry name" value="Winged helix-like DNA-binding domain superfamily/Winged helix DNA-binding domain"/>
    <property type="match status" value="1"/>
</dbReference>
<protein>
    <recommendedName>
        <fullName evidence="1">HTH luxR-type domain-containing protein</fullName>
    </recommendedName>
</protein>
<accession>A0ABY8RT32</accession>
<dbReference type="InterPro" id="IPR036388">
    <property type="entry name" value="WH-like_DNA-bd_sf"/>
</dbReference>
<feature type="domain" description="HTH luxR-type" evidence="1">
    <location>
        <begin position="293"/>
        <end position="350"/>
    </location>
</feature>
<gene>
    <name evidence="2" type="ORF">KZ699_19970</name>
</gene>
<proteinExistence type="predicted"/>